<feature type="region of interest" description="Disordered" evidence="1">
    <location>
        <begin position="188"/>
        <end position="228"/>
    </location>
</feature>
<evidence type="ECO:0000256" key="2">
    <source>
        <dbReference type="SAM" id="SignalP"/>
    </source>
</evidence>
<gene>
    <name evidence="3" type="ORF">GQF03_09740</name>
</gene>
<evidence type="ECO:0000256" key="1">
    <source>
        <dbReference type="SAM" id="MobiDB-lite"/>
    </source>
</evidence>
<evidence type="ECO:0000313" key="3">
    <source>
        <dbReference type="EMBL" id="MZR22615.1"/>
    </source>
</evidence>
<keyword evidence="4" id="KW-1185">Reference proteome</keyword>
<feature type="region of interest" description="Disordered" evidence="1">
    <location>
        <begin position="246"/>
        <end position="322"/>
    </location>
</feature>
<evidence type="ECO:0008006" key="5">
    <source>
        <dbReference type="Google" id="ProtNLM"/>
    </source>
</evidence>
<proteinExistence type="predicted"/>
<reference evidence="3 4" key="1">
    <citation type="journal article" date="2014" name="Int. J. Syst. Evol. Microbiol.">
        <title>Sneathiella chungangensis sp. nov., isolated from a marine sand, and emended description of the genus Sneathiella.</title>
        <authorList>
            <person name="Siamphan C."/>
            <person name="Kim H."/>
            <person name="Lee J.S."/>
            <person name="Kim W."/>
        </authorList>
    </citation>
    <scope>NUCLEOTIDE SEQUENCE [LARGE SCALE GENOMIC DNA]</scope>
    <source>
        <strain evidence="3 4">KCTC 32476</strain>
    </source>
</reference>
<accession>A0A845MG19</accession>
<dbReference type="InterPro" id="IPR006597">
    <property type="entry name" value="Sel1-like"/>
</dbReference>
<feature type="signal peptide" evidence="2">
    <location>
        <begin position="1"/>
        <end position="22"/>
    </location>
</feature>
<dbReference type="EMBL" id="WTVA01000004">
    <property type="protein sequence ID" value="MZR22615.1"/>
    <property type="molecule type" value="Genomic_DNA"/>
</dbReference>
<organism evidence="3 4">
    <name type="scientific">Sneathiella chungangensis</name>
    <dbReference type="NCBI Taxonomy" id="1418234"/>
    <lineage>
        <taxon>Bacteria</taxon>
        <taxon>Pseudomonadati</taxon>
        <taxon>Pseudomonadota</taxon>
        <taxon>Alphaproteobacteria</taxon>
        <taxon>Sneathiellales</taxon>
        <taxon>Sneathiellaceae</taxon>
        <taxon>Sneathiella</taxon>
    </lineage>
</organism>
<dbReference type="SUPFAM" id="SSF81901">
    <property type="entry name" value="HCP-like"/>
    <property type="match status" value="1"/>
</dbReference>
<dbReference type="InterPro" id="IPR011990">
    <property type="entry name" value="TPR-like_helical_dom_sf"/>
</dbReference>
<protein>
    <recommendedName>
        <fullName evidence="5">Sel1 repeat family protein</fullName>
    </recommendedName>
</protein>
<evidence type="ECO:0000313" key="4">
    <source>
        <dbReference type="Proteomes" id="UP000445696"/>
    </source>
</evidence>
<feature type="compositionally biased region" description="Basic and acidic residues" evidence="1">
    <location>
        <begin position="279"/>
        <end position="289"/>
    </location>
</feature>
<keyword evidence="2" id="KW-0732">Signal</keyword>
<feature type="compositionally biased region" description="Low complexity" evidence="1">
    <location>
        <begin position="257"/>
        <end position="275"/>
    </location>
</feature>
<sequence length="483" mass="52014">MITHRFSLALGLMLLSTHVANASYETGREALDRDDPVAAVEEWRPVAQRGDAKAQHALGQIFEKGADGVAADLVEAYAWFKLAAAQDFETANDAVERLRAEMTPEQLQEAQSRSLAALGFWFRDLTGQDEATFQETKAATVVQQPQQTETVESLAEQRAAAQRELIEQRKAEAEAKAKALEESRQAAIRAAQEQAEEAKRQAELREKQIEEQRRAIAPKDAQQSQNDMATARARLAALMAKQTGTDASADTALKTGTPETSAAEQATAAAATPPQKMTAVEELKPETSIEKTAVTTPAPGPSPQKLASTPEKTPNPAAVSATKIDKVAPTEKVEAAASPMSAAKMEVAPTPKQEEAVQKVALAKEPEPVKSTRVQNPPASALSEEKSEALASLKSLDGLDRDAVEQIFEQAKIADLDTAAAQAEIEKSLTRIEALKWSLISGAKGDKAAPKMNKVLMSRMSDVQIAEANRLAGQWLIDEQKQL</sequence>
<comment type="caution">
    <text evidence="3">The sequence shown here is derived from an EMBL/GenBank/DDBJ whole genome shotgun (WGS) entry which is preliminary data.</text>
</comment>
<dbReference type="AlphaFoldDB" id="A0A845MG19"/>
<feature type="region of interest" description="Disordered" evidence="1">
    <location>
        <begin position="364"/>
        <end position="386"/>
    </location>
</feature>
<dbReference type="SMART" id="SM00671">
    <property type="entry name" value="SEL1"/>
    <property type="match status" value="1"/>
</dbReference>
<dbReference type="Gene3D" id="1.25.40.10">
    <property type="entry name" value="Tetratricopeptide repeat domain"/>
    <property type="match status" value="1"/>
</dbReference>
<name>A0A845MG19_9PROT</name>
<feature type="compositionally biased region" description="Basic and acidic residues" evidence="1">
    <location>
        <begin position="196"/>
        <end position="214"/>
    </location>
</feature>
<dbReference type="Proteomes" id="UP000445696">
    <property type="component" value="Unassembled WGS sequence"/>
</dbReference>
<feature type="chain" id="PRO_5032537257" description="Sel1 repeat family protein" evidence="2">
    <location>
        <begin position="23"/>
        <end position="483"/>
    </location>
</feature>